<dbReference type="PANTHER" id="PTHR34614:SF2">
    <property type="entry name" value="TRANSPOSASE IS4-LIKE DOMAIN-CONTAINING PROTEIN"/>
    <property type="match status" value="1"/>
</dbReference>
<dbReference type="AlphaFoldDB" id="A0A369BCN3"/>
<name>A0A369BCN3_9FIRM</name>
<dbReference type="PANTHER" id="PTHR34614">
    <property type="match status" value="1"/>
</dbReference>
<dbReference type="OrthoDB" id="2157903at2"/>
<dbReference type="InterPro" id="IPR002559">
    <property type="entry name" value="Transposase_11"/>
</dbReference>
<comment type="caution">
    <text evidence="2">The sequence shown here is derived from an EMBL/GenBank/DDBJ whole genome shotgun (WGS) entry which is preliminary data.</text>
</comment>
<dbReference type="GO" id="GO:0004803">
    <property type="term" value="F:transposase activity"/>
    <property type="evidence" value="ECO:0007669"/>
    <property type="project" value="InterPro"/>
</dbReference>
<feature type="domain" description="Transposase IS4-like" evidence="1">
    <location>
        <begin position="181"/>
        <end position="307"/>
    </location>
</feature>
<dbReference type="GO" id="GO:0006313">
    <property type="term" value="P:DNA transposition"/>
    <property type="evidence" value="ECO:0007669"/>
    <property type="project" value="InterPro"/>
</dbReference>
<proteinExistence type="predicted"/>
<gene>
    <name evidence="2" type="ORF">DFR58_105100</name>
</gene>
<dbReference type="EMBL" id="QPJT01000005">
    <property type="protein sequence ID" value="RCX18336.1"/>
    <property type="molecule type" value="Genomic_DNA"/>
</dbReference>
<dbReference type="GO" id="GO:0003677">
    <property type="term" value="F:DNA binding"/>
    <property type="evidence" value="ECO:0007669"/>
    <property type="project" value="InterPro"/>
</dbReference>
<dbReference type="Proteomes" id="UP000253034">
    <property type="component" value="Unassembled WGS sequence"/>
</dbReference>
<dbReference type="RefSeq" id="WP_114296882.1">
    <property type="nucleotide sequence ID" value="NZ_QPJT01000005.1"/>
</dbReference>
<keyword evidence="3" id="KW-1185">Reference proteome</keyword>
<organism evidence="2 3">
    <name type="scientific">Anaerobacterium chartisolvens</name>
    <dbReference type="NCBI Taxonomy" id="1297424"/>
    <lineage>
        <taxon>Bacteria</taxon>
        <taxon>Bacillati</taxon>
        <taxon>Bacillota</taxon>
        <taxon>Clostridia</taxon>
        <taxon>Eubacteriales</taxon>
        <taxon>Oscillospiraceae</taxon>
        <taxon>Anaerobacterium</taxon>
    </lineage>
</organism>
<evidence type="ECO:0000313" key="3">
    <source>
        <dbReference type="Proteomes" id="UP000253034"/>
    </source>
</evidence>
<reference evidence="2 3" key="1">
    <citation type="submission" date="2018-07" db="EMBL/GenBank/DDBJ databases">
        <title>Genomic Encyclopedia of Type Strains, Phase IV (KMG-IV): sequencing the most valuable type-strain genomes for metagenomic binning, comparative biology and taxonomic classification.</title>
        <authorList>
            <person name="Goeker M."/>
        </authorList>
    </citation>
    <scope>NUCLEOTIDE SEQUENCE [LARGE SCALE GENOMIC DNA]</scope>
    <source>
        <strain evidence="2 3">DSM 27016</strain>
    </source>
</reference>
<evidence type="ECO:0000313" key="2">
    <source>
        <dbReference type="EMBL" id="RCX18336.1"/>
    </source>
</evidence>
<protein>
    <submittedName>
        <fullName evidence="2">DDE family transposase</fullName>
    </submittedName>
</protein>
<accession>A0A369BCN3</accession>
<dbReference type="Pfam" id="PF01609">
    <property type="entry name" value="DDE_Tnp_1"/>
    <property type="match status" value="1"/>
</dbReference>
<evidence type="ECO:0000259" key="1">
    <source>
        <dbReference type="Pfam" id="PF01609"/>
    </source>
</evidence>
<sequence>MALDNSVKVPLPGQGIVKYKSGDVVYVYYITRIYRNEKGKPTNDRVSIGKIDAETGMLIPNRNYYEIYAKSNPLKDSDIESIKSCGVTFAIDSQFRETGLYDVIKRRFPKNADKIIALAEYMLCEGNVMSYYEDWYDEVYPYNGTKLGSAEISRVFQSIDYKSRMDFFRTWIYARKQSEYIAYDVTSFSSYSSGIEALEWGYNRDKESLPQPNFAMYYGQESMLPLYYCMYPGSVPDKTHLVYMLRDNELIGCKNAKYVLDRGFFSADNLKYMTDAGARFIVSVPNSSSFAKELIDKYRSEIVNRSECRIS</sequence>